<comment type="caution">
    <text evidence="2">The sequence shown here is derived from an EMBL/GenBank/DDBJ whole genome shotgun (WGS) entry which is preliminary data.</text>
</comment>
<keyword evidence="3" id="KW-1185">Reference proteome</keyword>
<feature type="region of interest" description="Disordered" evidence="1">
    <location>
        <begin position="60"/>
        <end position="101"/>
    </location>
</feature>
<evidence type="ECO:0000313" key="2">
    <source>
        <dbReference type="EMBL" id="KAF5871607.1"/>
    </source>
</evidence>
<feature type="compositionally biased region" description="Low complexity" evidence="1">
    <location>
        <begin position="61"/>
        <end position="77"/>
    </location>
</feature>
<proteinExistence type="predicted"/>
<reference evidence="2 3" key="1">
    <citation type="journal article" date="2020" name="Phytopathology">
        <title>A high-quality genome resource of Botrytis fragariae, a new and rapidly spreading fungal pathogen causing strawberry gray mold in the U.S.A.</title>
        <authorList>
            <person name="Wu Y."/>
            <person name="Saski C.A."/>
            <person name="Schnabel G."/>
            <person name="Xiao S."/>
            <person name="Hu M."/>
        </authorList>
    </citation>
    <scope>NUCLEOTIDE SEQUENCE [LARGE SCALE GENOMIC DNA]</scope>
    <source>
        <strain evidence="2 3">BVB16</strain>
    </source>
</reference>
<dbReference type="PANTHER" id="PTHR42339:SF1">
    <property type="entry name" value="HISTONE H1"/>
    <property type="match status" value="1"/>
</dbReference>
<protein>
    <submittedName>
        <fullName evidence="2">Uncharacterized protein</fullName>
    </submittedName>
</protein>
<organism evidence="2 3">
    <name type="scientific">Botrytis fragariae</name>
    <dbReference type="NCBI Taxonomy" id="1964551"/>
    <lineage>
        <taxon>Eukaryota</taxon>
        <taxon>Fungi</taxon>
        <taxon>Dikarya</taxon>
        <taxon>Ascomycota</taxon>
        <taxon>Pezizomycotina</taxon>
        <taxon>Leotiomycetes</taxon>
        <taxon>Helotiales</taxon>
        <taxon>Sclerotiniaceae</taxon>
        <taxon>Botrytis</taxon>
    </lineage>
</organism>
<gene>
    <name evidence="2" type="ORF">Bfra_008630</name>
</gene>
<dbReference type="RefSeq" id="XP_037190554.1">
    <property type="nucleotide sequence ID" value="XM_037338988.1"/>
</dbReference>
<evidence type="ECO:0000256" key="1">
    <source>
        <dbReference type="SAM" id="MobiDB-lite"/>
    </source>
</evidence>
<name>A0A8H6EGP1_9HELO</name>
<dbReference type="Proteomes" id="UP000531561">
    <property type="component" value="Unassembled WGS sequence"/>
</dbReference>
<dbReference type="OrthoDB" id="2592504at2759"/>
<dbReference type="EMBL" id="JABFCT010000011">
    <property type="protein sequence ID" value="KAF5871607.1"/>
    <property type="molecule type" value="Genomic_DNA"/>
</dbReference>
<sequence>MTSKRKVTEIDDFQPLIEIDDDGKHLPVVDLDCKQVRQEIQNSISSVAFFKKRDLKRSMAPVSTSPPLLPHSVSSPSSPIPLPRTAMHSPPTKKKRLSEAARPYDVSGIELQGEETESVPIYDSCHEIRKKLKVFLRNVSSNESALSRNRQNKDPHGNQSPAYYAAYVFEKTRTRDGKPKSQDRENSEKIWPRRVNIPSRCHVYMDQISAGDVEKRTFDNIGKKSDLGNTAVDRVHCHRGL</sequence>
<dbReference type="PANTHER" id="PTHR42339">
    <property type="entry name" value="HISTONE H1"/>
    <property type="match status" value="1"/>
</dbReference>
<dbReference type="GeneID" id="59262680"/>
<evidence type="ECO:0000313" key="3">
    <source>
        <dbReference type="Proteomes" id="UP000531561"/>
    </source>
</evidence>
<accession>A0A8H6EGP1</accession>
<dbReference type="AlphaFoldDB" id="A0A8H6EGP1"/>